<dbReference type="EMBL" id="CP087164">
    <property type="protein sequence ID" value="UGS34572.1"/>
    <property type="molecule type" value="Genomic_DNA"/>
</dbReference>
<dbReference type="Pfam" id="PF00441">
    <property type="entry name" value="Acyl-CoA_dh_1"/>
    <property type="match status" value="1"/>
</dbReference>
<dbReference type="GO" id="GO:0003995">
    <property type="term" value="F:acyl-CoA dehydrogenase activity"/>
    <property type="evidence" value="ECO:0007669"/>
    <property type="project" value="InterPro"/>
</dbReference>
<dbReference type="Gene3D" id="1.20.140.10">
    <property type="entry name" value="Butyryl-CoA Dehydrogenase, subunit A, domain 3"/>
    <property type="match status" value="1"/>
</dbReference>
<evidence type="ECO:0000256" key="1">
    <source>
        <dbReference type="ARBA" id="ARBA00001974"/>
    </source>
</evidence>
<dbReference type="AlphaFoldDB" id="A0A9E7BZK3"/>
<accession>A0A9E7BZK3</accession>
<evidence type="ECO:0000313" key="10">
    <source>
        <dbReference type="Proteomes" id="UP001162834"/>
    </source>
</evidence>
<keyword evidence="3 5" id="KW-0285">Flavoprotein</keyword>
<evidence type="ECO:0000256" key="2">
    <source>
        <dbReference type="ARBA" id="ARBA00009347"/>
    </source>
</evidence>
<feature type="domain" description="Acyl-CoA oxidase/dehydrogenase middle" evidence="7">
    <location>
        <begin position="201"/>
        <end position="292"/>
    </location>
</feature>
<dbReference type="InterPro" id="IPR009075">
    <property type="entry name" value="AcylCo_DH/oxidase_C"/>
</dbReference>
<dbReference type="EC" id="1.3.99.-" evidence="9"/>
<dbReference type="InterPro" id="IPR036250">
    <property type="entry name" value="AcylCo_DH-like_C"/>
</dbReference>
<dbReference type="Gene3D" id="2.40.110.20">
    <property type="match status" value="1"/>
</dbReference>
<evidence type="ECO:0000259" key="8">
    <source>
        <dbReference type="Pfam" id="PF18158"/>
    </source>
</evidence>
<evidence type="ECO:0000313" key="9">
    <source>
        <dbReference type="EMBL" id="UGS34572.1"/>
    </source>
</evidence>
<keyword evidence="5 9" id="KW-0560">Oxidoreductase</keyword>
<dbReference type="PROSITE" id="PS00073">
    <property type="entry name" value="ACYL_COA_DH_2"/>
    <property type="match status" value="1"/>
</dbReference>
<dbReference type="RefSeq" id="WP_259314239.1">
    <property type="nucleotide sequence ID" value="NZ_CP087164.1"/>
</dbReference>
<dbReference type="InterPro" id="IPR041504">
    <property type="entry name" value="AidB_N"/>
</dbReference>
<comment type="similarity">
    <text evidence="2 5">Belongs to the acyl-CoA dehydrogenase family.</text>
</comment>
<protein>
    <submittedName>
        <fullName evidence="9">Acyl-CoA dehydrogenase AidB</fullName>
        <ecNumber evidence="9">1.3.99.-</ecNumber>
    </submittedName>
</protein>
<dbReference type="InterPro" id="IPR006091">
    <property type="entry name" value="Acyl-CoA_Oxase/DH_mid-dom"/>
</dbReference>
<evidence type="ECO:0000256" key="4">
    <source>
        <dbReference type="ARBA" id="ARBA00022827"/>
    </source>
</evidence>
<keyword evidence="10" id="KW-1185">Reference proteome</keyword>
<dbReference type="Pfam" id="PF02770">
    <property type="entry name" value="Acyl-CoA_dh_M"/>
    <property type="match status" value="1"/>
</dbReference>
<dbReference type="InterPro" id="IPR009100">
    <property type="entry name" value="AcylCoA_DH/oxidase_NM_dom_sf"/>
</dbReference>
<organism evidence="9 10">
    <name type="scientific">Capillimicrobium parvum</name>
    <dbReference type="NCBI Taxonomy" id="2884022"/>
    <lineage>
        <taxon>Bacteria</taxon>
        <taxon>Bacillati</taxon>
        <taxon>Actinomycetota</taxon>
        <taxon>Thermoleophilia</taxon>
        <taxon>Solirubrobacterales</taxon>
        <taxon>Capillimicrobiaceae</taxon>
        <taxon>Capillimicrobium</taxon>
    </lineage>
</organism>
<dbReference type="Proteomes" id="UP001162834">
    <property type="component" value="Chromosome"/>
</dbReference>
<keyword evidence="4 5" id="KW-0274">FAD</keyword>
<evidence type="ECO:0000256" key="5">
    <source>
        <dbReference type="RuleBase" id="RU362125"/>
    </source>
</evidence>
<feature type="domain" description="Acyl-CoA dehydrogenase/oxidase C-terminal" evidence="6">
    <location>
        <begin position="304"/>
        <end position="459"/>
    </location>
</feature>
<dbReference type="InterPro" id="IPR006089">
    <property type="entry name" value="Acyl-CoA_DH_CS"/>
</dbReference>
<dbReference type="PANTHER" id="PTHR42707:SF3">
    <property type="entry name" value="ACYL-COA DEHYDROGENASE AIDB-RELATED"/>
    <property type="match status" value="1"/>
</dbReference>
<comment type="cofactor">
    <cofactor evidence="1 5">
        <name>FAD</name>
        <dbReference type="ChEBI" id="CHEBI:57692"/>
    </cofactor>
</comment>
<evidence type="ECO:0000256" key="3">
    <source>
        <dbReference type="ARBA" id="ARBA00022630"/>
    </source>
</evidence>
<dbReference type="SUPFAM" id="SSF47203">
    <property type="entry name" value="Acyl-CoA dehydrogenase C-terminal domain-like"/>
    <property type="match status" value="1"/>
</dbReference>
<name>A0A9E7BZK3_9ACTN</name>
<proteinExistence type="inferred from homology"/>
<evidence type="ECO:0000259" key="7">
    <source>
        <dbReference type="Pfam" id="PF02770"/>
    </source>
</evidence>
<feature type="domain" description="Adaptive response protein AidB N-terminal" evidence="8">
    <location>
        <begin position="13"/>
        <end position="187"/>
    </location>
</feature>
<evidence type="ECO:0000259" key="6">
    <source>
        <dbReference type="Pfam" id="PF00441"/>
    </source>
</evidence>
<dbReference type="PANTHER" id="PTHR42707">
    <property type="entry name" value="ACYL-COA DEHYDROGENASE"/>
    <property type="match status" value="1"/>
</dbReference>
<gene>
    <name evidence="9" type="primary">aidB_1</name>
    <name evidence="9" type="ORF">DSM104329_00951</name>
</gene>
<sequence length="565" mass="60565">MLTFATGTTEARNQSVPLEDYDAFGADRPLVEALRREGAAWAEPRAHALGALAGSAELLAAGRDANRHRPELQAFDRYGHRIDEVVYHPAYHRFMALAVEHELHSLPWRPAVSPTPAAEPGDRVHRGTCSDGAAHVARAAMFMTLSRTEPGHGCPISMTYSAIPALRAAPELAAEWEPRITATSYEPRLDPPGAKSSAIVGMAMTEKQGGSDVRANITVAEPADGAYRLTGHKWFCSAPMSDLFLVLAQTSDGLSCFAMPRITPDGARNAMRIQRLKDKLGNWSNASSEIELHGAFAQMVGEPGRGVPTIIEMVGHTRLDCVLGSTAGMRTATEQAIHHARHRAAFGKLLVEQPLMRNVLADLAIESEAATVTAMRLARAYDESGTDEAAVLFKRLATAVAKYWICKRGPGHAAEALECLGGNGYVEEWPLARVYREQPLLSVWEGSGNVIALDVLRALARTPAALGVFFDEVGLAAGADARLDAHVAALKAEFADPAELEARARRVVERMALALQGSLLVRHSPPEVADAFCATRLAGDGGLAYGTLPAGLDAGAIVERHAPDW</sequence>
<dbReference type="Gene3D" id="6.10.250.600">
    <property type="match status" value="1"/>
</dbReference>
<dbReference type="Pfam" id="PF18158">
    <property type="entry name" value="AidB_N"/>
    <property type="match status" value="1"/>
</dbReference>
<dbReference type="KEGG" id="sbae:DSM104329_00951"/>
<dbReference type="InterPro" id="IPR052904">
    <property type="entry name" value="Acyl-CoA_dehydrogenase-like"/>
</dbReference>
<reference evidence="9" key="1">
    <citation type="journal article" date="2022" name="Int. J. Syst. Evol. Microbiol.">
        <title>Pseudomonas aegrilactucae sp. nov. and Pseudomonas morbosilactucae sp. nov., pathogens causing bacterial rot of lettuce in Japan.</title>
        <authorList>
            <person name="Sawada H."/>
            <person name="Fujikawa T."/>
            <person name="Satou M."/>
        </authorList>
    </citation>
    <scope>NUCLEOTIDE SEQUENCE</scope>
    <source>
        <strain evidence="9">0166_1</strain>
    </source>
</reference>
<dbReference type="SUPFAM" id="SSF56645">
    <property type="entry name" value="Acyl-CoA dehydrogenase NM domain-like"/>
    <property type="match status" value="1"/>
</dbReference>